<dbReference type="SUPFAM" id="SSF56300">
    <property type="entry name" value="Metallo-dependent phosphatases"/>
    <property type="match status" value="1"/>
</dbReference>
<dbReference type="STRING" id="1437874.CSPHI_00755"/>
<organism evidence="2 3">
    <name type="scientific">Corynebacterium sphenisci DSM 44792</name>
    <dbReference type="NCBI Taxonomy" id="1437874"/>
    <lineage>
        <taxon>Bacteria</taxon>
        <taxon>Bacillati</taxon>
        <taxon>Actinomycetota</taxon>
        <taxon>Actinomycetes</taxon>
        <taxon>Mycobacteriales</taxon>
        <taxon>Corynebacteriaceae</taxon>
        <taxon>Corynebacterium</taxon>
    </lineage>
</organism>
<sequence>MSESSLPRTIGRATAAAAGLGAATAVYANRVELNSFRLHRVRLPRLPGGAGAAPGPGRPLRILHISDLHMTPGQRRKQRWVADLARLRPDLVVNTGDNLGAMDAVPAVLRALGPLLEFPGVFVFGTNDYFAPRPVNPLTYLTGRKRRPSEVELPWRGMRAAFIEHGWRDATHRRLEFTAGDWRLAVTGVDDPHHGLDDHAAVAGPPNPDADLAIALTHSPEPHVLDAFAADGYRLAMAGHTHGGQVCLPGGRALVTNCGLDASRVAGLSRWTESMALHVSNGLGTSPYAPVRLFCPPSATLLEVV</sequence>
<dbReference type="Proteomes" id="UP000185469">
    <property type="component" value="Chromosome"/>
</dbReference>
<dbReference type="InterPro" id="IPR004843">
    <property type="entry name" value="Calcineurin-like_PHP"/>
</dbReference>
<dbReference type="InterPro" id="IPR051158">
    <property type="entry name" value="Metallophosphoesterase_sf"/>
</dbReference>
<evidence type="ECO:0000313" key="3">
    <source>
        <dbReference type="Proteomes" id="UP000185469"/>
    </source>
</evidence>
<dbReference type="OrthoDB" id="9780884at2"/>
<dbReference type="EMBL" id="CP009248">
    <property type="protein sequence ID" value="APT89860.1"/>
    <property type="molecule type" value="Genomic_DNA"/>
</dbReference>
<protein>
    <submittedName>
        <fullName evidence="2">Metallophosphoesterase</fullName>
    </submittedName>
</protein>
<dbReference type="PANTHER" id="PTHR31302:SF20">
    <property type="entry name" value="CONSERVED PROTEIN"/>
    <property type="match status" value="1"/>
</dbReference>
<name>A0A1L7CVN6_9CORY</name>
<evidence type="ECO:0000259" key="1">
    <source>
        <dbReference type="Pfam" id="PF00149"/>
    </source>
</evidence>
<accession>A0A1L7CVN6</accession>
<dbReference type="PANTHER" id="PTHR31302">
    <property type="entry name" value="TRANSMEMBRANE PROTEIN WITH METALLOPHOSPHOESTERASE DOMAIN-RELATED"/>
    <property type="match status" value="1"/>
</dbReference>
<dbReference type="GO" id="GO:0016020">
    <property type="term" value="C:membrane"/>
    <property type="evidence" value="ECO:0007669"/>
    <property type="project" value="GOC"/>
</dbReference>
<dbReference type="Gene3D" id="3.60.21.10">
    <property type="match status" value="1"/>
</dbReference>
<dbReference type="AlphaFoldDB" id="A0A1L7CVN6"/>
<proteinExistence type="predicted"/>
<feature type="domain" description="Calcineurin-like phosphoesterase" evidence="1">
    <location>
        <begin position="60"/>
        <end position="243"/>
    </location>
</feature>
<evidence type="ECO:0000313" key="2">
    <source>
        <dbReference type="EMBL" id="APT89860.1"/>
    </source>
</evidence>
<dbReference type="InterPro" id="IPR029052">
    <property type="entry name" value="Metallo-depent_PP-like"/>
</dbReference>
<gene>
    <name evidence="2" type="ORF">CSPHI_00755</name>
</gene>
<dbReference type="GO" id="GO:0009245">
    <property type="term" value="P:lipid A biosynthetic process"/>
    <property type="evidence" value="ECO:0007669"/>
    <property type="project" value="TreeGrafter"/>
</dbReference>
<dbReference type="KEGG" id="csph:CSPHI_00755"/>
<keyword evidence="3" id="KW-1185">Reference proteome</keyword>
<dbReference type="Pfam" id="PF00149">
    <property type="entry name" value="Metallophos"/>
    <property type="match status" value="1"/>
</dbReference>
<dbReference type="RefSeq" id="WP_075691059.1">
    <property type="nucleotide sequence ID" value="NZ_CP009248.1"/>
</dbReference>
<reference evidence="2 3" key="1">
    <citation type="submission" date="2014-08" db="EMBL/GenBank/DDBJ databases">
        <title>Complete genome sequence of Corynebacterium sphenisci CECT 5990(T) (=DSM 44792(T)), isolated from healthy wild penguins.</title>
        <authorList>
            <person name="Ruckert C."/>
            <person name="Albersmeier A."/>
            <person name="Winkler A."/>
            <person name="Kalinowski J."/>
        </authorList>
    </citation>
    <scope>NUCLEOTIDE SEQUENCE [LARGE SCALE GENOMIC DNA]</scope>
    <source>
        <strain evidence="2 3">DSM 44792</strain>
    </source>
</reference>
<dbReference type="GO" id="GO:0008758">
    <property type="term" value="F:UDP-2,3-diacylglucosamine hydrolase activity"/>
    <property type="evidence" value="ECO:0007669"/>
    <property type="project" value="TreeGrafter"/>
</dbReference>